<dbReference type="GO" id="GO:0046872">
    <property type="term" value="F:metal ion binding"/>
    <property type="evidence" value="ECO:0007669"/>
    <property type="project" value="UniProtKB-KW"/>
</dbReference>
<gene>
    <name evidence="8" type="ORF">MON38_04350</name>
</gene>
<dbReference type="GO" id="GO:0004130">
    <property type="term" value="F:cytochrome-c peroxidase activity"/>
    <property type="evidence" value="ECO:0007669"/>
    <property type="project" value="TreeGrafter"/>
</dbReference>
<keyword evidence="3" id="KW-0560">Oxidoreductase</keyword>
<feature type="binding site" description="covalent" evidence="4">
    <location>
        <position position="82"/>
    </location>
    <ligand>
        <name>heme c</name>
        <dbReference type="ChEBI" id="CHEBI:61717"/>
        <label>1</label>
    </ligand>
</feature>
<reference evidence="8" key="1">
    <citation type="submission" date="2022-03" db="EMBL/GenBank/DDBJ databases">
        <title>Bacterial whole genome sequence for Hymenobacter sp. DH14.</title>
        <authorList>
            <person name="Le V."/>
        </authorList>
    </citation>
    <scope>NUCLEOTIDE SEQUENCE</scope>
    <source>
        <strain evidence="8">DH14</strain>
    </source>
</reference>
<sequence>MASTTLPRVASMLAAAVLLVVVACQKQAPTPDTAELAALSALPLAAPAPADNPGTPAKIALGRALFWDPVLSGGKDVSCATCHHPANGYADAIELSIGSNGQGLGTNRHFRSPNNIPFVKRNSPTVLNAAFNGLAADGSIDPASAPMFWDLRAQSLEAQSLLPIASLEEMRGPACSEAAALDSAVARLRRLPAYGTMFSSAFGGTAPITATNVGKAIACFERTLVATDSPFDRYRRGDNTALTAQQVQGLQAFVTSGCAKCHSGPMFSDYKTHVLGVADNAKNPVSDAGVNGAYAFRTPSLRNVALTAPYMHSGTIRDLAGVLNFYDPGRGQAPSANAHVSVGQRDPLFPGRVTDPAAIIAFLQSLSASSYDRSVPASVPSGLPVGGNIQ</sequence>
<feature type="binding site" description="axial binding residue" evidence="5">
    <location>
        <position position="83"/>
    </location>
    <ligand>
        <name>heme c</name>
        <dbReference type="ChEBI" id="CHEBI:61717"/>
        <label>1</label>
    </ligand>
    <ligandPart>
        <name>Fe</name>
        <dbReference type="ChEBI" id="CHEBI:18248"/>
    </ligandPart>
</feature>
<dbReference type="InterPro" id="IPR051395">
    <property type="entry name" value="Cytochrome_c_Peroxidase/MauG"/>
</dbReference>
<evidence type="ECO:0000256" key="6">
    <source>
        <dbReference type="SAM" id="SignalP"/>
    </source>
</evidence>
<comment type="subcellular location">
    <subcellularLocation>
        <location evidence="1">Cell envelope</location>
    </subcellularLocation>
</comment>
<comment type="cofactor">
    <cofactor evidence="4">
        <name>heme</name>
        <dbReference type="ChEBI" id="CHEBI:30413"/>
    </cofactor>
    <text evidence="4">Binds 2 heme groups.</text>
</comment>
<comment type="PTM">
    <text evidence="4">Binds 2 heme groups per subunit.</text>
</comment>
<dbReference type="Gene3D" id="1.10.760.10">
    <property type="entry name" value="Cytochrome c-like domain"/>
    <property type="match status" value="2"/>
</dbReference>
<evidence type="ECO:0000313" key="8">
    <source>
        <dbReference type="EMBL" id="MCI1186637.1"/>
    </source>
</evidence>
<dbReference type="AlphaFoldDB" id="A0A9X2AEB9"/>
<accession>A0A9X2AEB9</accession>
<proteinExistence type="predicted"/>
<dbReference type="PIRSF" id="PIRSF000294">
    <property type="entry name" value="Cytochrome-c_peroxidase"/>
    <property type="match status" value="1"/>
</dbReference>
<keyword evidence="5" id="KW-0408">Iron</keyword>
<feature type="chain" id="PRO_5040962906" evidence="6">
    <location>
        <begin position="29"/>
        <end position="390"/>
    </location>
</feature>
<dbReference type="PANTHER" id="PTHR30600">
    <property type="entry name" value="CYTOCHROME C PEROXIDASE-RELATED"/>
    <property type="match status" value="1"/>
</dbReference>
<feature type="binding site" description="axial binding residue" evidence="5">
    <location>
        <position position="262"/>
    </location>
    <ligand>
        <name>heme c</name>
        <dbReference type="ChEBI" id="CHEBI:61717"/>
        <label>2</label>
    </ligand>
    <ligandPart>
        <name>Fe</name>
        <dbReference type="ChEBI" id="CHEBI:18248"/>
    </ligandPart>
</feature>
<protein>
    <submittedName>
        <fullName evidence="8">Cytochrome-c peroxidase</fullName>
    </submittedName>
</protein>
<keyword evidence="4" id="KW-0349">Heme</keyword>
<dbReference type="InterPro" id="IPR026259">
    <property type="entry name" value="MauG/Cytc_peroxidase"/>
</dbReference>
<organism evidence="8 9">
    <name type="scientific">Hymenobacter cyanobacteriorum</name>
    <dbReference type="NCBI Taxonomy" id="2926463"/>
    <lineage>
        <taxon>Bacteria</taxon>
        <taxon>Pseudomonadati</taxon>
        <taxon>Bacteroidota</taxon>
        <taxon>Cytophagia</taxon>
        <taxon>Cytophagales</taxon>
        <taxon>Hymenobacteraceae</taxon>
        <taxon>Hymenobacter</taxon>
    </lineage>
</organism>
<dbReference type="GO" id="GO:0030313">
    <property type="term" value="C:cell envelope"/>
    <property type="evidence" value="ECO:0007669"/>
    <property type="project" value="UniProtKB-SubCell"/>
</dbReference>
<dbReference type="EMBL" id="JALBGC010000001">
    <property type="protein sequence ID" value="MCI1186637.1"/>
    <property type="molecule type" value="Genomic_DNA"/>
</dbReference>
<evidence type="ECO:0000256" key="2">
    <source>
        <dbReference type="ARBA" id="ARBA00022729"/>
    </source>
</evidence>
<evidence type="ECO:0000259" key="7">
    <source>
        <dbReference type="Pfam" id="PF03150"/>
    </source>
</evidence>
<dbReference type="SUPFAM" id="SSF46626">
    <property type="entry name" value="Cytochrome c"/>
    <property type="match status" value="2"/>
</dbReference>
<keyword evidence="5" id="KW-0479">Metal-binding</keyword>
<evidence type="ECO:0000256" key="1">
    <source>
        <dbReference type="ARBA" id="ARBA00004196"/>
    </source>
</evidence>
<dbReference type="RefSeq" id="WP_241934906.1">
    <property type="nucleotide sequence ID" value="NZ_JALBGC010000001.1"/>
</dbReference>
<evidence type="ECO:0000256" key="5">
    <source>
        <dbReference type="PIRSR" id="PIRSR000294-2"/>
    </source>
</evidence>
<feature type="binding site" description="covalent" evidence="4">
    <location>
        <position position="258"/>
    </location>
    <ligand>
        <name>heme c</name>
        <dbReference type="ChEBI" id="CHEBI:61717"/>
        <label>2</label>
    </ligand>
</feature>
<dbReference type="GO" id="GO:0009055">
    <property type="term" value="F:electron transfer activity"/>
    <property type="evidence" value="ECO:0007669"/>
    <property type="project" value="InterPro"/>
</dbReference>
<evidence type="ECO:0000256" key="4">
    <source>
        <dbReference type="PIRSR" id="PIRSR000294-1"/>
    </source>
</evidence>
<keyword evidence="8" id="KW-0575">Peroxidase</keyword>
<feature type="binding site" description="covalent" evidence="4">
    <location>
        <position position="79"/>
    </location>
    <ligand>
        <name>heme c</name>
        <dbReference type="ChEBI" id="CHEBI:61717"/>
        <label>1</label>
    </ligand>
</feature>
<dbReference type="Proteomes" id="UP001139193">
    <property type="component" value="Unassembled WGS sequence"/>
</dbReference>
<name>A0A9X2AEB9_9BACT</name>
<dbReference type="GO" id="GO:0020037">
    <property type="term" value="F:heme binding"/>
    <property type="evidence" value="ECO:0007669"/>
    <property type="project" value="InterPro"/>
</dbReference>
<evidence type="ECO:0000313" key="9">
    <source>
        <dbReference type="Proteomes" id="UP001139193"/>
    </source>
</evidence>
<feature type="binding site" description="covalent" evidence="4">
    <location>
        <position position="261"/>
    </location>
    <ligand>
        <name>heme c</name>
        <dbReference type="ChEBI" id="CHEBI:61717"/>
        <label>2</label>
    </ligand>
</feature>
<dbReference type="Pfam" id="PF03150">
    <property type="entry name" value="CCP_MauG"/>
    <property type="match status" value="1"/>
</dbReference>
<keyword evidence="2 6" id="KW-0732">Signal</keyword>
<keyword evidence="9" id="KW-1185">Reference proteome</keyword>
<feature type="domain" description="Di-haem cytochrome c peroxidase" evidence="7">
    <location>
        <begin position="56"/>
        <end position="239"/>
    </location>
</feature>
<evidence type="ECO:0000256" key="3">
    <source>
        <dbReference type="ARBA" id="ARBA00023002"/>
    </source>
</evidence>
<dbReference type="InterPro" id="IPR004852">
    <property type="entry name" value="Di-haem_cyt_c_peroxidsae"/>
</dbReference>
<dbReference type="InterPro" id="IPR036909">
    <property type="entry name" value="Cyt_c-like_dom_sf"/>
</dbReference>
<comment type="caution">
    <text evidence="8">The sequence shown here is derived from an EMBL/GenBank/DDBJ whole genome shotgun (WGS) entry which is preliminary data.</text>
</comment>
<feature type="signal peptide" evidence="6">
    <location>
        <begin position="1"/>
        <end position="28"/>
    </location>
</feature>